<dbReference type="PANTHER" id="PTHR37311">
    <property type="entry name" value="2-PHOSPHOSULFOLACTATE PHOSPHATASE-RELATED"/>
    <property type="match status" value="1"/>
</dbReference>
<dbReference type="EMBL" id="SJPX01000001">
    <property type="protein sequence ID" value="TWU57508.1"/>
    <property type="molecule type" value="Genomic_DNA"/>
</dbReference>
<evidence type="ECO:0000256" key="4">
    <source>
        <dbReference type="ARBA" id="ARBA00021948"/>
    </source>
</evidence>
<dbReference type="InterPro" id="IPR005238">
    <property type="entry name" value="ComB-like"/>
</dbReference>
<evidence type="ECO:0000313" key="8">
    <source>
        <dbReference type="EMBL" id="TWU57508.1"/>
    </source>
</evidence>
<reference evidence="8 9" key="1">
    <citation type="submission" date="2019-02" db="EMBL/GenBank/DDBJ databases">
        <title>Deep-cultivation of Planctomycetes and their phenomic and genomic characterization uncovers novel biology.</title>
        <authorList>
            <person name="Wiegand S."/>
            <person name="Jogler M."/>
            <person name="Boedeker C."/>
            <person name="Pinto D."/>
            <person name="Vollmers J."/>
            <person name="Rivas-Marin E."/>
            <person name="Kohn T."/>
            <person name="Peeters S.H."/>
            <person name="Heuer A."/>
            <person name="Rast P."/>
            <person name="Oberbeckmann S."/>
            <person name="Bunk B."/>
            <person name="Jeske O."/>
            <person name="Meyerdierks A."/>
            <person name="Storesund J.E."/>
            <person name="Kallscheuer N."/>
            <person name="Luecker S."/>
            <person name="Lage O.M."/>
            <person name="Pohl T."/>
            <person name="Merkel B.J."/>
            <person name="Hornburger P."/>
            <person name="Mueller R.-W."/>
            <person name="Bruemmer F."/>
            <person name="Labrenz M."/>
            <person name="Spormann A.M."/>
            <person name="Op Den Camp H."/>
            <person name="Overmann J."/>
            <person name="Amann R."/>
            <person name="Jetten M.S.M."/>
            <person name="Mascher T."/>
            <person name="Medema M.H."/>
            <person name="Devos D.P."/>
            <person name="Kaster A.-K."/>
            <person name="Ovreas L."/>
            <person name="Rohde M."/>
            <person name="Galperin M.Y."/>
            <person name="Jogler C."/>
        </authorList>
    </citation>
    <scope>NUCLEOTIDE SEQUENCE [LARGE SCALE GENOMIC DNA]</scope>
    <source>
        <strain evidence="8 9">Poly59</strain>
    </source>
</reference>
<dbReference type="SUPFAM" id="SSF142823">
    <property type="entry name" value="ComB-like"/>
    <property type="match status" value="1"/>
</dbReference>
<keyword evidence="6" id="KW-0460">Magnesium</keyword>
<gene>
    <name evidence="8" type="primary">comB</name>
    <name evidence="8" type="ORF">Poly59_04150</name>
</gene>
<dbReference type="GO" id="GO:0050532">
    <property type="term" value="F:2-phosphosulfolactate phosphatase activity"/>
    <property type="evidence" value="ECO:0007669"/>
    <property type="project" value="UniProtKB-EC"/>
</dbReference>
<dbReference type="FunFam" id="3.90.1560.10:FF:000001">
    <property type="entry name" value="Probable 2-phosphosulfolactate phosphatase"/>
    <property type="match status" value="1"/>
</dbReference>
<dbReference type="Pfam" id="PF04029">
    <property type="entry name" value="2-ph_phosp"/>
    <property type="match status" value="1"/>
</dbReference>
<organism evidence="8 9">
    <name type="scientific">Rubripirellula reticaptiva</name>
    <dbReference type="NCBI Taxonomy" id="2528013"/>
    <lineage>
        <taxon>Bacteria</taxon>
        <taxon>Pseudomonadati</taxon>
        <taxon>Planctomycetota</taxon>
        <taxon>Planctomycetia</taxon>
        <taxon>Pirellulales</taxon>
        <taxon>Pirellulaceae</taxon>
        <taxon>Rubripirellula</taxon>
    </lineage>
</organism>
<dbReference type="AlphaFoldDB" id="A0A5C6F7Z1"/>
<keyword evidence="5 8" id="KW-0378">Hydrolase</keyword>
<evidence type="ECO:0000256" key="5">
    <source>
        <dbReference type="ARBA" id="ARBA00022801"/>
    </source>
</evidence>
<evidence type="ECO:0000256" key="7">
    <source>
        <dbReference type="ARBA" id="ARBA00033711"/>
    </source>
</evidence>
<comment type="catalytic activity">
    <reaction evidence="7">
        <text>(2R)-O-phospho-3-sulfolactate + H2O = (2R)-3-sulfolactate + phosphate</text>
        <dbReference type="Rhea" id="RHEA:23416"/>
        <dbReference type="ChEBI" id="CHEBI:15377"/>
        <dbReference type="ChEBI" id="CHEBI:15597"/>
        <dbReference type="ChEBI" id="CHEBI:43474"/>
        <dbReference type="ChEBI" id="CHEBI:58738"/>
        <dbReference type="EC" id="3.1.3.71"/>
    </reaction>
</comment>
<evidence type="ECO:0000256" key="3">
    <source>
        <dbReference type="ARBA" id="ARBA00012953"/>
    </source>
</evidence>
<comment type="cofactor">
    <cofactor evidence="1">
        <name>Mg(2+)</name>
        <dbReference type="ChEBI" id="CHEBI:18420"/>
    </cofactor>
</comment>
<evidence type="ECO:0000313" key="9">
    <source>
        <dbReference type="Proteomes" id="UP000317977"/>
    </source>
</evidence>
<dbReference type="PANTHER" id="PTHR37311:SF1">
    <property type="entry name" value="2-PHOSPHOSULFOLACTATE PHOSPHATASE-RELATED"/>
    <property type="match status" value="1"/>
</dbReference>
<sequence length="256" mass="26437">MRLITSLIPSQTGTGTAIASDKIDVAVVIDVLRATSVATVAMAAGATEIVTCREISDARSRALPGAVDPESTAPSLLCGERECRPIDGFQFGNSPAEYTPALVAGKRLILTTTNGTRAVEVASAADSIMLASFLNLSAVIDAIMDADTVHVVCAGTNGDVTGEDVMLAGAIIDRCQARLGSALELDDASAIAKAWWHARQPTPSPASLAAAFSETAGGRNLIRVGYEADLARCAAIDTVPVVPVRTRKSPTGFTAR</sequence>
<dbReference type="GO" id="GO:0050545">
    <property type="term" value="F:sulfopyruvate decarboxylase activity"/>
    <property type="evidence" value="ECO:0007669"/>
    <property type="project" value="TreeGrafter"/>
</dbReference>
<accession>A0A5C6F7Z1</accession>
<dbReference type="RefSeq" id="WP_146532399.1">
    <property type="nucleotide sequence ID" value="NZ_SJPX01000001.1"/>
</dbReference>
<dbReference type="Proteomes" id="UP000317977">
    <property type="component" value="Unassembled WGS sequence"/>
</dbReference>
<comment type="similarity">
    <text evidence="2">Belongs to the ComB family.</text>
</comment>
<evidence type="ECO:0000256" key="2">
    <source>
        <dbReference type="ARBA" id="ARBA00009997"/>
    </source>
</evidence>
<evidence type="ECO:0000256" key="6">
    <source>
        <dbReference type="ARBA" id="ARBA00022842"/>
    </source>
</evidence>
<proteinExistence type="inferred from homology"/>
<name>A0A5C6F7Z1_9BACT</name>
<comment type="caution">
    <text evidence="8">The sequence shown here is derived from an EMBL/GenBank/DDBJ whole genome shotgun (WGS) entry which is preliminary data.</text>
</comment>
<dbReference type="OrthoDB" id="4913at2"/>
<dbReference type="Gene3D" id="3.90.1560.10">
    <property type="entry name" value="ComB-like"/>
    <property type="match status" value="1"/>
</dbReference>
<evidence type="ECO:0000256" key="1">
    <source>
        <dbReference type="ARBA" id="ARBA00001946"/>
    </source>
</evidence>
<dbReference type="GO" id="GO:0000287">
    <property type="term" value="F:magnesium ion binding"/>
    <property type="evidence" value="ECO:0007669"/>
    <property type="project" value="InterPro"/>
</dbReference>
<protein>
    <recommendedName>
        <fullName evidence="4">Probable 2-phosphosulfolactate phosphatase</fullName>
        <ecNumber evidence="3">3.1.3.71</ecNumber>
    </recommendedName>
</protein>
<dbReference type="EC" id="3.1.3.71" evidence="3"/>
<dbReference type="InterPro" id="IPR036702">
    <property type="entry name" value="ComB-like_sf"/>
</dbReference>
<keyword evidence="9" id="KW-1185">Reference proteome</keyword>